<reference evidence="1 2" key="1">
    <citation type="submission" date="2016-10" db="EMBL/GenBank/DDBJ databases">
        <authorList>
            <person name="de Groot N.N."/>
        </authorList>
    </citation>
    <scope>NUCLEOTIDE SEQUENCE [LARGE SCALE GENOMIC DNA]</scope>
    <source>
        <strain evidence="1 2">DSM 20678</strain>
    </source>
</reference>
<dbReference type="Proteomes" id="UP000198577">
    <property type="component" value="Unassembled WGS sequence"/>
</dbReference>
<keyword evidence="2" id="KW-1185">Reference proteome</keyword>
<proteinExistence type="predicted"/>
<gene>
    <name evidence="1" type="ORF">SAMN05444406_11915</name>
</gene>
<dbReference type="EMBL" id="FOXR01000019">
    <property type="protein sequence ID" value="SFQ22772.1"/>
    <property type="molecule type" value="Genomic_DNA"/>
</dbReference>
<name>A0A1I5WSL0_9FIRM</name>
<evidence type="ECO:0000313" key="2">
    <source>
        <dbReference type="Proteomes" id="UP000198577"/>
    </source>
</evidence>
<evidence type="ECO:0000313" key="1">
    <source>
        <dbReference type="EMBL" id="SFQ22772.1"/>
    </source>
</evidence>
<dbReference type="STRING" id="937334.SAMN05444406_11915"/>
<sequence length="122" mass="14342">MAKVIDLSAFIQEGLQFIDPYDKNIIYNIPGEISTKLYLKMLDYMQKINDIQDEKESLEFTQQIVADILSLDKEKNIDINYVKQRFDNVLFLQIIIRETLKHIQSILQNENFKSPESAQNTK</sequence>
<accession>A0A1I5WSL0</accession>
<organism evidence="1 2">
    <name type="scientific">Caldicoprobacter faecalis</name>
    <dbReference type="NCBI Taxonomy" id="937334"/>
    <lineage>
        <taxon>Bacteria</taxon>
        <taxon>Bacillati</taxon>
        <taxon>Bacillota</taxon>
        <taxon>Clostridia</taxon>
        <taxon>Caldicoprobacterales</taxon>
        <taxon>Caldicoprobacteraceae</taxon>
        <taxon>Caldicoprobacter</taxon>
    </lineage>
</organism>
<dbReference type="AlphaFoldDB" id="A0A1I5WSL0"/>
<dbReference type="RefSeq" id="WP_092282450.1">
    <property type="nucleotide sequence ID" value="NZ_FOXR01000019.1"/>
</dbReference>
<protein>
    <submittedName>
        <fullName evidence="1">Uncharacterized protein</fullName>
    </submittedName>
</protein>